<gene>
    <name evidence="10" type="ORF">ASTO00021_LOCUS8556</name>
    <name evidence="11" type="ORF">ASTO00021_LOCUS8557</name>
</gene>
<dbReference type="InterPro" id="IPR036410">
    <property type="entry name" value="HSP_DnaJ_Cys-rich_dom_sf"/>
</dbReference>
<dbReference type="NCBIfam" id="NF008035">
    <property type="entry name" value="PRK10767.1"/>
    <property type="match status" value="1"/>
</dbReference>
<dbReference type="CDD" id="cd10747">
    <property type="entry name" value="DnaJ_C"/>
    <property type="match status" value="1"/>
</dbReference>
<dbReference type="Pfam" id="PF00226">
    <property type="entry name" value="DnaJ"/>
    <property type="match status" value="1"/>
</dbReference>
<dbReference type="InterPro" id="IPR008971">
    <property type="entry name" value="HSP40/DnaJ_pept-bd"/>
</dbReference>
<dbReference type="PROSITE" id="PS00636">
    <property type="entry name" value="DNAJ_1"/>
    <property type="match status" value="1"/>
</dbReference>
<name>A0A6S8CSW1_9STRA</name>
<feature type="compositionally biased region" description="Basic and acidic residues" evidence="7">
    <location>
        <begin position="469"/>
        <end position="485"/>
    </location>
</feature>
<feature type="domain" description="J" evidence="8">
    <location>
        <begin position="76"/>
        <end position="140"/>
    </location>
</feature>
<feature type="zinc finger region" description="CR-type" evidence="6">
    <location>
        <begin position="217"/>
        <end position="298"/>
    </location>
</feature>
<protein>
    <recommendedName>
        <fullName evidence="12">Chaperone DnaJ</fullName>
    </recommendedName>
</protein>
<evidence type="ECO:0008006" key="12">
    <source>
        <dbReference type="Google" id="ProtNLM"/>
    </source>
</evidence>
<dbReference type="EMBL" id="HBIN01011415">
    <property type="protein sequence ID" value="CAE0438312.1"/>
    <property type="molecule type" value="Transcribed_RNA"/>
</dbReference>
<dbReference type="InterPro" id="IPR012724">
    <property type="entry name" value="DnaJ"/>
</dbReference>
<dbReference type="EMBL" id="HBIN01011416">
    <property type="protein sequence ID" value="CAE0438313.1"/>
    <property type="molecule type" value="Transcribed_RNA"/>
</dbReference>
<dbReference type="GO" id="GO:0008270">
    <property type="term" value="F:zinc ion binding"/>
    <property type="evidence" value="ECO:0007669"/>
    <property type="project" value="UniProtKB-KW"/>
</dbReference>
<evidence type="ECO:0000256" key="6">
    <source>
        <dbReference type="PROSITE-ProRule" id="PRU00546"/>
    </source>
</evidence>
<evidence type="ECO:0000256" key="5">
    <source>
        <dbReference type="ARBA" id="ARBA00023186"/>
    </source>
</evidence>
<dbReference type="SUPFAM" id="SSF49493">
    <property type="entry name" value="HSP40/DnaJ peptide-binding domain"/>
    <property type="match status" value="2"/>
</dbReference>
<evidence type="ECO:0000259" key="9">
    <source>
        <dbReference type="PROSITE" id="PS51188"/>
    </source>
</evidence>
<dbReference type="GO" id="GO:0031072">
    <property type="term" value="F:heat shock protein binding"/>
    <property type="evidence" value="ECO:0007669"/>
    <property type="project" value="InterPro"/>
</dbReference>
<dbReference type="InterPro" id="IPR018253">
    <property type="entry name" value="DnaJ_domain_CS"/>
</dbReference>
<accession>A0A6S8CSW1</accession>
<reference evidence="11" key="1">
    <citation type="submission" date="2021-01" db="EMBL/GenBank/DDBJ databases">
        <authorList>
            <person name="Corre E."/>
            <person name="Pelletier E."/>
            <person name="Niang G."/>
            <person name="Scheremetjew M."/>
            <person name="Finn R."/>
            <person name="Kale V."/>
            <person name="Holt S."/>
            <person name="Cochrane G."/>
            <person name="Meng A."/>
            <person name="Brown T."/>
            <person name="Cohen L."/>
        </authorList>
    </citation>
    <scope>NUCLEOTIDE SEQUENCE</scope>
    <source>
        <strain evidence="11">GSBS06</strain>
    </source>
</reference>
<dbReference type="PANTHER" id="PTHR43096">
    <property type="entry name" value="DNAJ HOMOLOG 1, MITOCHONDRIAL-RELATED"/>
    <property type="match status" value="1"/>
</dbReference>
<dbReference type="GO" id="GO:0051082">
    <property type="term" value="F:unfolded protein binding"/>
    <property type="evidence" value="ECO:0007669"/>
    <property type="project" value="InterPro"/>
</dbReference>
<dbReference type="InterPro" id="IPR036869">
    <property type="entry name" value="J_dom_sf"/>
</dbReference>
<dbReference type="SMART" id="SM00271">
    <property type="entry name" value="DnaJ"/>
    <property type="match status" value="1"/>
</dbReference>
<keyword evidence="2" id="KW-0677">Repeat</keyword>
<keyword evidence="4 6" id="KW-0862">Zinc</keyword>
<organism evidence="11">
    <name type="scientific">Aplanochytrium stocchinoi</name>
    <dbReference type="NCBI Taxonomy" id="215587"/>
    <lineage>
        <taxon>Eukaryota</taxon>
        <taxon>Sar</taxon>
        <taxon>Stramenopiles</taxon>
        <taxon>Bigyra</taxon>
        <taxon>Labyrinthulomycetes</taxon>
        <taxon>Thraustochytrida</taxon>
        <taxon>Thraustochytriidae</taxon>
        <taxon>Aplanochytrium</taxon>
    </lineage>
</organism>
<dbReference type="CDD" id="cd06257">
    <property type="entry name" value="DnaJ"/>
    <property type="match status" value="1"/>
</dbReference>
<dbReference type="HAMAP" id="MF_01152">
    <property type="entry name" value="DnaJ"/>
    <property type="match status" value="1"/>
</dbReference>
<feature type="domain" description="CR-type" evidence="9">
    <location>
        <begin position="217"/>
        <end position="298"/>
    </location>
</feature>
<dbReference type="SUPFAM" id="SSF46565">
    <property type="entry name" value="Chaperone J-domain"/>
    <property type="match status" value="1"/>
</dbReference>
<dbReference type="GO" id="GO:0042026">
    <property type="term" value="P:protein refolding"/>
    <property type="evidence" value="ECO:0007669"/>
    <property type="project" value="TreeGrafter"/>
</dbReference>
<sequence length="485" mass="53281">MHASSLKLHRVPLARMHAFRKAKHACCKQQISSSTSTLPHGDIHRYTSHVRCGVLRKSGFAVRLFHGSGRVFAAKDYYEILGANKGDSTKDIKKKFRKMAKKYHPDTSKDAAADEKFKEISEAWEVLQDDQERKAYDMYGHEGYQQYKQNGGAPPGGGDMGGMNMEDLFRNMGGMGGGFEEFFGGRGQRGGMGRRGPSVGQTIALGVNLSFMDAVKGCTKSLKYKAQVRCRTCDGKGTKDGAKEEFATCGECHGQGVKMASVGGMMQVQIGCDRCRGTGQILQNACRTCSGNGLETGTKETEIKIPAGVDSGMQMSHPGWGDSGPLSGPPGDLVLQIHVQKSDRFQRDGLDVFTEVPITFQQSLLGGTVDVDTIDGKVEMKIHEGTSNGESVRMRGRGVPEVNNPRIRGSQYVTYKVEMPTNLNERQKELIREFGEEEEKKKKKGSSSMFKDALNRIKDTMGCDDATEENDKKEKPSENSQRPDT</sequence>
<keyword evidence="5" id="KW-0143">Chaperone</keyword>
<proteinExistence type="inferred from homology"/>
<dbReference type="GO" id="GO:0005524">
    <property type="term" value="F:ATP binding"/>
    <property type="evidence" value="ECO:0007669"/>
    <property type="project" value="InterPro"/>
</dbReference>
<evidence type="ECO:0000256" key="4">
    <source>
        <dbReference type="ARBA" id="ARBA00022833"/>
    </source>
</evidence>
<dbReference type="InterPro" id="IPR001305">
    <property type="entry name" value="HSP_DnaJ_Cys-rich_dom"/>
</dbReference>
<dbReference type="SUPFAM" id="SSF57938">
    <property type="entry name" value="DnaJ/Hsp40 cysteine-rich domain"/>
    <property type="match status" value="1"/>
</dbReference>
<evidence type="ECO:0000256" key="1">
    <source>
        <dbReference type="ARBA" id="ARBA00022723"/>
    </source>
</evidence>
<evidence type="ECO:0000256" key="7">
    <source>
        <dbReference type="SAM" id="MobiDB-lite"/>
    </source>
</evidence>
<dbReference type="GO" id="GO:0009408">
    <property type="term" value="P:response to heat"/>
    <property type="evidence" value="ECO:0007669"/>
    <property type="project" value="InterPro"/>
</dbReference>
<dbReference type="Gene3D" id="2.60.260.20">
    <property type="entry name" value="Urease metallochaperone UreE, N-terminal domain"/>
    <property type="match status" value="2"/>
</dbReference>
<keyword evidence="1 6" id="KW-0479">Metal-binding</keyword>
<dbReference type="CDD" id="cd10719">
    <property type="entry name" value="DnaJ_zf"/>
    <property type="match status" value="1"/>
</dbReference>
<keyword evidence="3 6" id="KW-0863">Zinc-finger</keyword>
<dbReference type="PANTHER" id="PTHR43096:SF52">
    <property type="entry name" value="DNAJ HOMOLOG 1, MITOCHONDRIAL-RELATED"/>
    <property type="match status" value="1"/>
</dbReference>
<dbReference type="Pfam" id="PF01556">
    <property type="entry name" value="DnaJ_C"/>
    <property type="match status" value="1"/>
</dbReference>
<evidence type="ECO:0000256" key="2">
    <source>
        <dbReference type="ARBA" id="ARBA00022737"/>
    </source>
</evidence>
<dbReference type="Pfam" id="PF00684">
    <property type="entry name" value="DnaJ_CXXCXGXG"/>
    <property type="match status" value="1"/>
</dbReference>
<dbReference type="InterPro" id="IPR001623">
    <property type="entry name" value="DnaJ_domain"/>
</dbReference>
<feature type="region of interest" description="Disordered" evidence="7">
    <location>
        <begin position="434"/>
        <end position="485"/>
    </location>
</feature>
<evidence type="ECO:0000256" key="3">
    <source>
        <dbReference type="ARBA" id="ARBA00022771"/>
    </source>
</evidence>
<evidence type="ECO:0000313" key="10">
    <source>
        <dbReference type="EMBL" id="CAE0438312.1"/>
    </source>
</evidence>
<dbReference type="PRINTS" id="PR00625">
    <property type="entry name" value="JDOMAIN"/>
</dbReference>
<dbReference type="Gene3D" id="2.10.230.10">
    <property type="entry name" value="Heat shock protein DnaJ, cysteine-rich domain"/>
    <property type="match status" value="1"/>
</dbReference>
<dbReference type="PROSITE" id="PS50076">
    <property type="entry name" value="DNAJ_2"/>
    <property type="match status" value="1"/>
</dbReference>
<dbReference type="GO" id="GO:0005737">
    <property type="term" value="C:cytoplasm"/>
    <property type="evidence" value="ECO:0007669"/>
    <property type="project" value="TreeGrafter"/>
</dbReference>
<evidence type="ECO:0000313" key="11">
    <source>
        <dbReference type="EMBL" id="CAE0438313.1"/>
    </source>
</evidence>
<dbReference type="InterPro" id="IPR002939">
    <property type="entry name" value="DnaJ_C"/>
</dbReference>
<dbReference type="FunFam" id="2.10.230.10:FF:000001">
    <property type="entry name" value="DnaJ subfamily A member 2"/>
    <property type="match status" value="1"/>
</dbReference>
<dbReference type="FunFam" id="2.60.260.20:FF:000005">
    <property type="entry name" value="Chaperone protein dnaJ 1, mitochondrial"/>
    <property type="match status" value="1"/>
</dbReference>
<dbReference type="Gene3D" id="1.10.287.110">
    <property type="entry name" value="DnaJ domain"/>
    <property type="match status" value="1"/>
</dbReference>
<dbReference type="PROSITE" id="PS51188">
    <property type="entry name" value="ZF_CR"/>
    <property type="match status" value="1"/>
</dbReference>
<evidence type="ECO:0000259" key="8">
    <source>
        <dbReference type="PROSITE" id="PS50076"/>
    </source>
</evidence>
<dbReference type="AlphaFoldDB" id="A0A6S8CSW1"/>